<dbReference type="EMBL" id="KN824823">
    <property type="protein sequence ID" value="KIL01001.1"/>
    <property type="molecule type" value="Genomic_DNA"/>
</dbReference>
<gene>
    <name evidence="2" type="ORF">PAXRUDRAFT_7778</name>
</gene>
<protein>
    <submittedName>
        <fullName evidence="2">Uncharacterized protein</fullName>
    </submittedName>
</protein>
<feature type="region of interest" description="Disordered" evidence="1">
    <location>
        <begin position="42"/>
        <end position="68"/>
    </location>
</feature>
<dbReference type="AlphaFoldDB" id="A0A0D0EDE9"/>
<evidence type="ECO:0000313" key="3">
    <source>
        <dbReference type="Proteomes" id="UP000054538"/>
    </source>
</evidence>
<reference evidence="3" key="2">
    <citation type="submission" date="2015-01" db="EMBL/GenBank/DDBJ databases">
        <title>Evolutionary Origins and Diversification of the Mycorrhizal Mutualists.</title>
        <authorList>
            <consortium name="DOE Joint Genome Institute"/>
            <consortium name="Mycorrhizal Genomics Consortium"/>
            <person name="Kohler A."/>
            <person name="Kuo A."/>
            <person name="Nagy L.G."/>
            <person name="Floudas D."/>
            <person name="Copeland A."/>
            <person name="Barry K.W."/>
            <person name="Cichocki N."/>
            <person name="Veneault-Fourrey C."/>
            <person name="LaButti K."/>
            <person name="Lindquist E.A."/>
            <person name="Lipzen A."/>
            <person name="Lundell T."/>
            <person name="Morin E."/>
            <person name="Murat C."/>
            <person name="Riley R."/>
            <person name="Ohm R."/>
            <person name="Sun H."/>
            <person name="Tunlid A."/>
            <person name="Henrissat B."/>
            <person name="Grigoriev I.V."/>
            <person name="Hibbett D.S."/>
            <person name="Martin F."/>
        </authorList>
    </citation>
    <scope>NUCLEOTIDE SEQUENCE [LARGE SCALE GENOMIC DNA]</scope>
    <source>
        <strain evidence="3">Ve08.2h10</strain>
    </source>
</reference>
<dbReference type="InParanoid" id="A0A0D0EDE9"/>
<organism evidence="2 3">
    <name type="scientific">Paxillus rubicundulus Ve08.2h10</name>
    <dbReference type="NCBI Taxonomy" id="930991"/>
    <lineage>
        <taxon>Eukaryota</taxon>
        <taxon>Fungi</taxon>
        <taxon>Dikarya</taxon>
        <taxon>Basidiomycota</taxon>
        <taxon>Agaricomycotina</taxon>
        <taxon>Agaricomycetes</taxon>
        <taxon>Agaricomycetidae</taxon>
        <taxon>Boletales</taxon>
        <taxon>Paxilineae</taxon>
        <taxon>Paxillaceae</taxon>
        <taxon>Paxillus</taxon>
    </lineage>
</organism>
<reference evidence="2 3" key="1">
    <citation type="submission" date="2014-04" db="EMBL/GenBank/DDBJ databases">
        <authorList>
            <consortium name="DOE Joint Genome Institute"/>
            <person name="Kuo A."/>
            <person name="Kohler A."/>
            <person name="Jargeat P."/>
            <person name="Nagy L.G."/>
            <person name="Floudas D."/>
            <person name="Copeland A."/>
            <person name="Barry K.W."/>
            <person name="Cichocki N."/>
            <person name="Veneault-Fourrey C."/>
            <person name="LaButti K."/>
            <person name="Lindquist E.A."/>
            <person name="Lipzen A."/>
            <person name="Lundell T."/>
            <person name="Morin E."/>
            <person name="Murat C."/>
            <person name="Sun H."/>
            <person name="Tunlid A."/>
            <person name="Henrissat B."/>
            <person name="Grigoriev I.V."/>
            <person name="Hibbett D.S."/>
            <person name="Martin F."/>
            <person name="Nordberg H.P."/>
            <person name="Cantor M.N."/>
            <person name="Hua S.X."/>
        </authorList>
    </citation>
    <scope>NUCLEOTIDE SEQUENCE [LARGE SCALE GENOMIC DNA]</scope>
    <source>
        <strain evidence="2 3">Ve08.2h10</strain>
    </source>
</reference>
<dbReference type="OrthoDB" id="2668627at2759"/>
<feature type="compositionally biased region" description="Low complexity" evidence="1">
    <location>
        <begin position="45"/>
        <end position="55"/>
    </location>
</feature>
<accession>A0A0D0EDE9</accession>
<sequence length="454" mass="49179">MILAAQPLPTDDRSSSDWFSPWRRAMEPHIYSPSDSHNSLSAMYSHPLSGSPSSSPRDKDVYSGYNPKESTLSAPRFNSWSTYSFLRSLSRPHSETTVNPKVTILPSQLLPASVDTPSSSTSSHSVLTPISPFTPYNVAESHVHDMEFDDFEHDDDDGDECIDSDFAERMEVVDEADQGQSPLYSAMMPHAIKSTSALEGALGESPASSYDTHLGAYPPIDRRMSASVPGYPSASRRPLAVLTHQPQRWNAKECSLVPMNSLPETSIAYPSQHVYTQHSHSYLTTLFAPTPSISLYHQLSPSSLLGAFTSARSSHPPRPSNPLPIMQPQPIRPIPPIPLAELTSSATEDSAPDLSGGIRSSRRLQALSPLPLLCQPVSDAVRYQLKEPSANGSLGGICCEENTSCEDLITVMGSNGFAHKGLAFSQERQSAAGTSPMEDRVCSCGCMGSAIGWQ</sequence>
<evidence type="ECO:0000313" key="2">
    <source>
        <dbReference type="EMBL" id="KIL01001.1"/>
    </source>
</evidence>
<dbReference type="Proteomes" id="UP000054538">
    <property type="component" value="Unassembled WGS sequence"/>
</dbReference>
<dbReference type="HOGENOM" id="CLU_602835_0_0_1"/>
<name>A0A0D0EDE9_9AGAM</name>
<evidence type="ECO:0000256" key="1">
    <source>
        <dbReference type="SAM" id="MobiDB-lite"/>
    </source>
</evidence>
<proteinExistence type="predicted"/>
<keyword evidence="3" id="KW-1185">Reference proteome</keyword>